<dbReference type="EMBL" id="JAFHDT010000004">
    <property type="protein sequence ID" value="KAI7810451.1"/>
    <property type="molecule type" value="Genomic_DNA"/>
</dbReference>
<evidence type="ECO:0000313" key="2">
    <source>
        <dbReference type="Proteomes" id="UP001059041"/>
    </source>
</evidence>
<sequence length="61" mass="6683">MRAAIAVVIRSSRVIDISALVRDPIHKKIRVVGSQHSGLAVELWNLKPVALVPKSWRSGSL</sequence>
<gene>
    <name evidence="1" type="ORF">IRJ41_001838</name>
</gene>
<keyword evidence="2" id="KW-1185">Reference proteome</keyword>
<comment type="caution">
    <text evidence="1">The sequence shown here is derived from an EMBL/GenBank/DDBJ whole genome shotgun (WGS) entry which is preliminary data.</text>
</comment>
<name>A0A9W7WYH7_TRIRA</name>
<reference evidence="1" key="1">
    <citation type="submission" date="2021-02" db="EMBL/GenBank/DDBJ databases">
        <title>Comparative genomics reveals that relaxation of natural selection precedes convergent phenotypic evolution of cavefish.</title>
        <authorList>
            <person name="Peng Z."/>
        </authorList>
    </citation>
    <scope>NUCLEOTIDE SEQUENCE</scope>
    <source>
        <tissue evidence="1">Muscle</tissue>
    </source>
</reference>
<evidence type="ECO:0000313" key="1">
    <source>
        <dbReference type="EMBL" id="KAI7810451.1"/>
    </source>
</evidence>
<proteinExistence type="predicted"/>
<dbReference type="AlphaFoldDB" id="A0A9W7WYH7"/>
<accession>A0A9W7WYH7</accession>
<dbReference type="Proteomes" id="UP001059041">
    <property type="component" value="Linkage Group LG4"/>
</dbReference>
<protein>
    <submittedName>
        <fullName evidence="1">Uncharacterized protein</fullName>
    </submittedName>
</protein>
<organism evidence="1 2">
    <name type="scientific">Triplophysa rosa</name>
    <name type="common">Cave loach</name>
    <dbReference type="NCBI Taxonomy" id="992332"/>
    <lineage>
        <taxon>Eukaryota</taxon>
        <taxon>Metazoa</taxon>
        <taxon>Chordata</taxon>
        <taxon>Craniata</taxon>
        <taxon>Vertebrata</taxon>
        <taxon>Euteleostomi</taxon>
        <taxon>Actinopterygii</taxon>
        <taxon>Neopterygii</taxon>
        <taxon>Teleostei</taxon>
        <taxon>Ostariophysi</taxon>
        <taxon>Cypriniformes</taxon>
        <taxon>Nemacheilidae</taxon>
        <taxon>Triplophysa</taxon>
    </lineage>
</organism>